<organism evidence="2 3">
    <name type="scientific">Pseudonocardia nematodicida</name>
    <dbReference type="NCBI Taxonomy" id="1206997"/>
    <lineage>
        <taxon>Bacteria</taxon>
        <taxon>Bacillati</taxon>
        <taxon>Actinomycetota</taxon>
        <taxon>Actinomycetes</taxon>
        <taxon>Pseudonocardiales</taxon>
        <taxon>Pseudonocardiaceae</taxon>
        <taxon>Pseudonocardia</taxon>
    </lineage>
</organism>
<accession>A0ABV1KB10</accession>
<comment type="similarity">
    <text evidence="1">Belongs to the phD/YefM antitoxin family.</text>
</comment>
<comment type="caution">
    <text evidence="2">The sequence shown here is derived from an EMBL/GenBank/DDBJ whole genome shotgun (WGS) entry which is preliminary data.</text>
</comment>
<reference evidence="2 3" key="1">
    <citation type="submission" date="2024-03" db="EMBL/GenBank/DDBJ databases">
        <title>Draft genome sequence of Pseudonocardia nematodicida JCM 31783.</title>
        <authorList>
            <person name="Butdee W."/>
            <person name="Duangmal K."/>
        </authorList>
    </citation>
    <scope>NUCLEOTIDE SEQUENCE [LARGE SCALE GENOMIC DNA]</scope>
    <source>
        <strain evidence="2 3">JCM 31783</strain>
    </source>
</reference>
<proteinExistence type="inferred from homology"/>
<dbReference type="SUPFAM" id="SSF143120">
    <property type="entry name" value="YefM-like"/>
    <property type="match status" value="1"/>
</dbReference>
<dbReference type="EMBL" id="JBEDNQ010000005">
    <property type="protein sequence ID" value="MEQ3551660.1"/>
    <property type="molecule type" value="Genomic_DNA"/>
</dbReference>
<evidence type="ECO:0000313" key="3">
    <source>
        <dbReference type="Proteomes" id="UP001494902"/>
    </source>
</evidence>
<protein>
    <recommendedName>
        <fullName evidence="4">Antitoxin</fullName>
    </recommendedName>
</protein>
<evidence type="ECO:0000256" key="1">
    <source>
        <dbReference type="ARBA" id="ARBA00009981"/>
    </source>
</evidence>
<name>A0ABV1KB10_9PSEU</name>
<gene>
    <name evidence="2" type="ORF">WIS52_14385</name>
</gene>
<keyword evidence="3" id="KW-1185">Reference proteome</keyword>
<dbReference type="InterPro" id="IPR036165">
    <property type="entry name" value="YefM-like_sf"/>
</dbReference>
<dbReference type="Proteomes" id="UP001494902">
    <property type="component" value="Unassembled WGS sequence"/>
</dbReference>
<dbReference type="RefSeq" id="WP_349298732.1">
    <property type="nucleotide sequence ID" value="NZ_JBEDNQ010000005.1"/>
</dbReference>
<evidence type="ECO:0008006" key="4">
    <source>
        <dbReference type="Google" id="ProtNLM"/>
    </source>
</evidence>
<evidence type="ECO:0000313" key="2">
    <source>
        <dbReference type="EMBL" id="MEQ3551660.1"/>
    </source>
</evidence>
<sequence>MSEQPASVSADALHAVGQQAASWEQAVRRAQDGETVAVLAHGQHVADVVPSGEIERLRETIEVLSDTDLLEDLRAGLDEMLEGRVVSADAVAADLERRAGQQ</sequence>
<dbReference type="Gene3D" id="1.10.1220.170">
    <property type="match status" value="1"/>
</dbReference>